<feature type="region of interest" description="Disordered" evidence="1">
    <location>
        <begin position="1875"/>
        <end position="1900"/>
    </location>
</feature>
<dbReference type="EMBL" id="RJTM01000062">
    <property type="protein sequence ID" value="RNL88246.1"/>
    <property type="molecule type" value="Genomic_DNA"/>
</dbReference>
<reference evidence="3 4" key="1">
    <citation type="submission" date="2018-10" db="EMBL/GenBank/DDBJ databases">
        <title>Sinomicrobium pectinilyticum sp. nov., a pectinase-producing bacterium isolated from alkaline and saline soil, and emended description of the genus Sinomicrobium.</title>
        <authorList>
            <person name="Cheng B."/>
            <person name="Li C."/>
            <person name="Lai Q."/>
            <person name="Du M."/>
            <person name="Shao Z."/>
            <person name="Xu P."/>
            <person name="Yang C."/>
        </authorList>
    </citation>
    <scope>NUCLEOTIDE SEQUENCE [LARGE SCALE GENOMIC DNA]</scope>
    <source>
        <strain evidence="3 4">5DNS001</strain>
    </source>
</reference>
<gene>
    <name evidence="3" type="primary">sprA</name>
    <name evidence="3" type="ORF">ED312_08950</name>
</gene>
<dbReference type="Proteomes" id="UP000267469">
    <property type="component" value="Unassembled WGS sequence"/>
</dbReference>
<feature type="compositionally biased region" description="Polar residues" evidence="1">
    <location>
        <begin position="1"/>
        <end position="21"/>
    </location>
</feature>
<name>A0A3N0EK18_SINP1</name>
<proteinExistence type="predicted"/>
<feature type="compositionally biased region" description="Polar residues" evidence="1">
    <location>
        <begin position="1116"/>
        <end position="1133"/>
    </location>
</feature>
<evidence type="ECO:0000259" key="2">
    <source>
        <dbReference type="Pfam" id="PF14349"/>
    </source>
</evidence>
<feature type="region of interest" description="Disordered" evidence="1">
    <location>
        <begin position="1116"/>
        <end position="1142"/>
    </location>
</feature>
<dbReference type="InterPro" id="IPR026377">
    <property type="entry name" value="Cell_surface_SprA"/>
</dbReference>
<feature type="region of interest" description="Disordered" evidence="1">
    <location>
        <begin position="1"/>
        <end position="25"/>
    </location>
</feature>
<dbReference type="InterPro" id="IPR025684">
    <property type="entry name" value="SprA_N_dom"/>
</dbReference>
<comment type="caution">
    <text evidence="3">The sequence shown here is derived from an EMBL/GenBank/DDBJ whole genome shotgun (WGS) entry which is preliminary data.</text>
</comment>
<protein>
    <submittedName>
        <fullName evidence="3">Cell surface protein SprA</fullName>
    </submittedName>
</protein>
<evidence type="ECO:0000313" key="3">
    <source>
        <dbReference type="EMBL" id="RNL88246.1"/>
    </source>
</evidence>
<dbReference type="OrthoDB" id="9806090at2"/>
<evidence type="ECO:0000256" key="1">
    <source>
        <dbReference type="SAM" id="MobiDB-lite"/>
    </source>
</evidence>
<feature type="domain" description="Gliding motility protein SprA N-terminal" evidence="2">
    <location>
        <begin position="28"/>
        <end position="429"/>
    </location>
</feature>
<organism evidence="3 4">
    <name type="scientific">Sinomicrobium pectinilyticum</name>
    <dbReference type="NCBI Taxonomy" id="1084421"/>
    <lineage>
        <taxon>Bacteria</taxon>
        <taxon>Pseudomonadati</taxon>
        <taxon>Bacteroidota</taxon>
        <taxon>Flavobacteriia</taxon>
        <taxon>Flavobacteriales</taxon>
        <taxon>Flavobacteriaceae</taxon>
        <taxon>Sinomicrobium</taxon>
    </lineage>
</organism>
<feature type="domain" description="Gliding motility protein SprA N-terminal" evidence="2">
    <location>
        <begin position="1089"/>
        <end position="1578"/>
    </location>
</feature>
<keyword evidence="4" id="KW-1185">Reference proteome</keyword>
<dbReference type="NCBIfam" id="TIGR04189">
    <property type="entry name" value="surface_SprA"/>
    <property type="match status" value="1"/>
</dbReference>
<sequence length="2356" mass="266484">MISFAQEETGTQEQDSVSNTGGVPGDIRLKIPESISSKYIYDPVMDMYIYSSSINGFNIEHPVILTPEQFRELERKESMKRYFKQKMDAISGQKEGSEEAQKDLLPDFYVNSGFFESIFGGSNIDIVPQGSVAVDLGVLYNRNDNPSFSPRNRSTITFDFDQRISMSLLGKIGEKLSVTANYDTQATFDFQNLIKLEYAPTEDDIIRKIEVGNVSMPLNSSLITGAQSLFGVKTELQFGKTRVTGVFSEQRSETRSVVAQGGGTVEDFELFALDYDEDRHFFLSHFFRDQYDAALANYPFINSQVQITRIEVWVTNRGQRIDNIRNIVGIQDLGEADPQNTRINTNAPGGFFNPGTGGLLPRNGANDYDPREIGGSSVLTEQIRDVATVKSGFGTVSSMVNQGYDYAILENAQKLIQGTDFTFDPKLGYISLNQRLSNDEVLAVAYQYTYRGQAYQVGEFANDGVNATEYETGANGQVIAVNNQTLVVKLLKSNITNVSDPIWDLMMKNIYATGAYQLSQEDFKLNILYRDPSPINYIKPVEESSWPSGLQDRILLDVFNFDRLNAYNDPQNGGDGFFDYLPGVTIAPQTGRIIFTKVEPFGQYLHTLLGGGNYDQPDSYNPNQNKYVFRNMYALTKAAALEDSDKNKFQLKGRYKSEGGDGIPIGAFNVPQGSVKVTAGGRRLQEGIDFTVNYQTGTVHILDESLKASNIPIEVSVENNAIFGRQTRRFAGVNIEHQFNKNFMLGATLLNMSEKPLTQKASYGLEPVNNTIFGVNGNFSTELPFLTRWANKLPNIDTDVPSSLSVRGEVAYLLPGSPKNDNFDGETTVYVDDFEGAQTLIDMRAPLAWSLASTPLEFVPGGELYGNSPDDPENLKNGYKRSKMAWYTIDPIFYTSQKPSGISNDDISTNQTRRIFIDEIFPEVDLSQGETTVQATLDLAYYPTRKGPYNNSPEADFEGLPAEERWGGIMRGLTSTNFEQGNVEYIQFWVLDPYVEGTEGGMGGELVFNLGNISEDILKDGKKQYENGLPGVGSTDLVSQTSWGEVPSAQSLVYAFDADTQNRALQDIGFDGLDDGGEAAVFTNNPGPDPALDNYEYYVSASGSILDRYLNYNNPQGNSPVNVGNNNRGSTTEPDVEDVNGDGTMNTINSYYEYRIPIKPNIQRSDRYVSDIKEVERQMPNNRTVRGRWIQFKIPVKEFDDAIGGISDFRSMSFMRMYLTGFNEDIVLRFGTLDLVRGDWRTYNRSLQPEIDSDAGDDGTTVDVNTVNIEENEQRTPIPYRLPPGVVREQLTNNNMIVRQNEQSLSFAVCDLEGEDSRAVYKNVEMDMRQYKRLKMFLHAEAYKNNPLRDGELVAFLRLGTDFSENFYQVEIPLEVTRPGASTSEEVWPEINNMDVPLSLFSVIKSEGIANSTLSELIFYDAEGNRVQEFDPRESGELRVGIKGNPSLGSIRSIMVGVKNVTGNRICGEVWFNELRLAELDNKGGWAAVAQVDANVADFANVSARGSMSTSGFGAIDQRPNERNREDIVQYGVNTNVNFGQLLPKNWGIQLPFNYSVSEELITPEFDPVYEDLKLQDRINAATTRAEKDNIRRRAEDYTKRRSINLIGVRKNRGEEQKQRVYDIENFTFNYSYNEVNHRDFEVENMRDQNVRSGFVYNYNFKPASVEPFKKNDSILKSRYWQWLKEFNFNPLPTNISVNSNITRSFNEQRFRTVDVEGVDEGEQLELPTLQQRNFLFDWQYTINHNITKSLRLNFTASNYNIVRNYYDKDEKNNPIVREDFGIWDGFWNTGDPNRHTQQLQINYELPFSKIPFLNFIEANYTYTGDFDWQRGNDVINDIAGENVNTIQNASTHVLNASMGMERFYKYLGIKKESDQQPVRRRPALNADGDDAGEQEEKKSSALTNAGIDLLTMIKRIDVSYTDNRGKVLPGYTESIGFIGTLRPSWGFVFGSQSDIRYEAARKGWLTRFPDLNQQYMERNSSQLNITANLEPTPDLTIDLVANRQYADSYTENFSVNDLGNRQYEYESLLGNKYGDFSISTILIKTAFSKSDEMNSATFEEFRQNRREVANRLAVQRGIDITDPDNLDDEGYPKGYGKNNQSVLLPAFLAAYTGKSVDKMSLGAFRDVPIPNWTLKYTGLMRLDWFKNRFRRFSLGHGYRASYSVNSFRTNLEYSRQNPDKTDQSGNFMNELLYTNVTLVEQFNPLIRVDFEMKNSINIQAEIKKDRALSLSFDNNLLTETTGKEYLLGLGYRFKEVPFTTSIGGTRQTLKGDINLKADLSLRDNITIIRNLDLDNNQVTSGQTIWSIRFTADYALTKNFTTLFFYDHTFSKYAVSTAYPQTTIRSGITLRYNFGN</sequence>
<evidence type="ECO:0000313" key="4">
    <source>
        <dbReference type="Proteomes" id="UP000267469"/>
    </source>
</evidence>
<dbReference type="Pfam" id="PF14349">
    <property type="entry name" value="SprA_N"/>
    <property type="match status" value="2"/>
</dbReference>
<accession>A0A3N0EK18</accession>